<accession>A0ACC2M722</accession>
<sequence length="130" mass="14912">MKVIDLFEHAQNNLAEGTDMWEKMEAQRLSEISNPDQHFMGHCAYERSIIEFKLGNEIWEGYFEAAIERFELAGASEIDTGVTIKNHCSNESAQEDEILLIHLNRLCFLLSRKINRKATNGQGWAFVIGH</sequence>
<dbReference type="Proteomes" id="UP001234297">
    <property type="component" value="Chromosome 5"/>
</dbReference>
<comment type="caution">
    <text evidence="1">The sequence shown here is derived from an EMBL/GenBank/DDBJ whole genome shotgun (WGS) entry which is preliminary data.</text>
</comment>
<proteinExistence type="predicted"/>
<organism evidence="1 2">
    <name type="scientific">Persea americana</name>
    <name type="common">Avocado</name>
    <dbReference type="NCBI Taxonomy" id="3435"/>
    <lineage>
        <taxon>Eukaryota</taxon>
        <taxon>Viridiplantae</taxon>
        <taxon>Streptophyta</taxon>
        <taxon>Embryophyta</taxon>
        <taxon>Tracheophyta</taxon>
        <taxon>Spermatophyta</taxon>
        <taxon>Magnoliopsida</taxon>
        <taxon>Magnoliidae</taxon>
        <taxon>Laurales</taxon>
        <taxon>Lauraceae</taxon>
        <taxon>Persea</taxon>
    </lineage>
</organism>
<dbReference type="EMBL" id="CM056813">
    <property type="protein sequence ID" value="KAJ8641248.1"/>
    <property type="molecule type" value="Genomic_DNA"/>
</dbReference>
<evidence type="ECO:0000313" key="2">
    <source>
        <dbReference type="Proteomes" id="UP001234297"/>
    </source>
</evidence>
<gene>
    <name evidence="1" type="ORF">MRB53_017942</name>
</gene>
<keyword evidence="2" id="KW-1185">Reference proteome</keyword>
<name>A0ACC2M722_PERAE</name>
<evidence type="ECO:0000313" key="1">
    <source>
        <dbReference type="EMBL" id="KAJ8641248.1"/>
    </source>
</evidence>
<reference evidence="1 2" key="1">
    <citation type="journal article" date="2022" name="Hortic Res">
        <title>A haplotype resolved chromosomal level avocado genome allows analysis of novel avocado genes.</title>
        <authorList>
            <person name="Nath O."/>
            <person name="Fletcher S.J."/>
            <person name="Hayward A."/>
            <person name="Shaw L.M."/>
            <person name="Masouleh A.K."/>
            <person name="Furtado A."/>
            <person name="Henry R.J."/>
            <person name="Mitter N."/>
        </authorList>
    </citation>
    <scope>NUCLEOTIDE SEQUENCE [LARGE SCALE GENOMIC DNA]</scope>
    <source>
        <strain evidence="2">cv. Hass</strain>
    </source>
</reference>
<protein>
    <submittedName>
        <fullName evidence="1">Uncharacterized protein</fullName>
    </submittedName>
</protein>